<comment type="caution">
    <text evidence="1">The sequence shown here is derived from an EMBL/GenBank/DDBJ whole genome shotgun (WGS) entry which is preliminary data.</text>
</comment>
<dbReference type="AlphaFoldDB" id="A0A158BCN1"/>
<proteinExistence type="predicted"/>
<evidence type="ECO:0000313" key="2">
    <source>
        <dbReference type="Proteomes" id="UP000071859"/>
    </source>
</evidence>
<accession>A0A158BCN1</accession>
<dbReference type="SUPFAM" id="SSF50998">
    <property type="entry name" value="Quinoprotein alcohol dehydrogenase-like"/>
    <property type="match status" value="1"/>
</dbReference>
<organism evidence="1 2">
    <name type="scientific">Caballeronia calidae</name>
    <dbReference type="NCBI Taxonomy" id="1777139"/>
    <lineage>
        <taxon>Bacteria</taxon>
        <taxon>Pseudomonadati</taxon>
        <taxon>Pseudomonadota</taxon>
        <taxon>Betaproteobacteria</taxon>
        <taxon>Burkholderiales</taxon>
        <taxon>Burkholderiaceae</taxon>
        <taxon>Caballeronia</taxon>
    </lineage>
</organism>
<keyword evidence="2" id="KW-1185">Reference proteome</keyword>
<reference evidence="1" key="1">
    <citation type="submission" date="2016-01" db="EMBL/GenBank/DDBJ databases">
        <authorList>
            <person name="Peeters C."/>
        </authorList>
    </citation>
    <scope>NUCLEOTIDE SEQUENCE</scope>
    <source>
        <strain evidence="1">LMG 29321</strain>
    </source>
</reference>
<protein>
    <submittedName>
        <fullName evidence="1">Uncharacterized protein</fullName>
    </submittedName>
</protein>
<dbReference type="InterPro" id="IPR011047">
    <property type="entry name" value="Quinoprotein_ADH-like_sf"/>
</dbReference>
<dbReference type="EMBL" id="FCOX02000010">
    <property type="protein sequence ID" value="SAK67117.1"/>
    <property type="molecule type" value="Genomic_DNA"/>
</dbReference>
<gene>
    <name evidence="1" type="ORF">AWB78_02455</name>
</gene>
<sequence>MKTDLGGAIDGGVITYEVKGKQYVAAAAGDNNLTFGVKGDNTIVVLSLP</sequence>
<dbReference type="RefSeq" id="WP_157697488.1">
    <property type="nucleotide sequence ID" value="NZ_FCOX02000010.1"/>
</dbReference>
<dbReference type="Gene3D" id="2.140.10.10">
    <property type="entry name" value="Quinoprotein alcohol dehydrogenase-like superfamily"/>
    <property type="match status" value="1"/>
</dbReference>
<dbReference type="Proteomes" id="UP000071859">
    <property type="component" value="Unassembled WGS sequence"/>
</dbReference>
<name>A0A158BCN1_9BURK</name>
<evidence type="ECO:0000313" key="1">
    <source>
        <dbReference type="EMBL" id="SAK67117.1"/>
    </source>
</evidence>